<evidence type="ECO:0000313" key="3">
    <source>
        <dbReference type="EMBL" id="KAI0290531.1"/>
    </source>
</evidence>
<keyword evidence="4" id="KW-1185">Reference proteome</keyword>
<organism evidence="2 4">
    <name type="scientific">Multifurca ochricompacta</name>
    <dbReference type="NCBI Taxonomy" id="376703"/>
    <lineage>
        <taxon>Eukaryota</taxon>
        <taxon>Fungi</taxon>
        <taxon>Dikarya</taxon>
        <taxon>Basidiomycota</taxon>
        <taxon>Agaricomycotina</taxon>
        <taxon>Agaricomycetes</taxon>
        <taxon>Russulales</taxon>
        <taxon>Russulaceae</taxon>
        <taxon>Multifurca</taxon>
    </lineage>
</organism>
<evidence type="ECO:0000313" key="2">
    <source>
        <dbReference type="EMBL" id="KAI0290528.1"/>
    </source>
</evidence>
<feature type="compositionally biased region" description="Basic and acidic residues" evidence="1">
    <location>
        <begin position="60"/>
        <end position="72"/>
    </location>
</feature>
<gene>
    <name evidence="2" type="ORF">B0F90DRAFT_1785209</name>
    <name evidence="3" type="ORF">B0F90DRAFT_1785215</name>
</gene>
<name>A0AAD4LWT5_9AGAM</name>
<evidence type="ECO:0000256" key="1">
    <source>
        <dbReference type="SAM" id="MobiDB-lite"/>
    </source>
</evidence>
<proteinExistence type="predicted"/>
<dbReference type="Proteomes" id="UP001203297">
    <property type="component" value="Unassembled WGS sequence"/>
</dbReference>
<sequence length="72" mass="8514">MYLEDACQDTRWPRWLAAQSTSGTRGGERNGDNDGLHSRLIQDWEKRKTLQPSQFQPRKRMSDYSQTKRTEI</sequence>
<evidence type="ECO:0000313" key="4">
    <source>
        <dbReference type="Proteomes" id="UP001203297"/>
    </source>
</evidence>
<protein>
    <submittedName>
        <fullName evidence="2">Uncharacterized protein</fullName>
    </submittedName>
</protein>
<dbReference type="EMBL" id="WTXG01000215">
    <property type="protein sequence ID" value="KAI0290528.1"/>
    <property type="molecule type" value="Genomic_DNA"/>
</dbReference>
<dbReference type="EMBL" id="WTXG01000215">
    <property type="protein sequence ID" value="KAI0290531.1"/>
    <property type="molecule type" value="Genomic_DNA"/>
</dbReference>
<dbReference type="AlphaFoldDB" id="A0AAD4LWT5"/>
<comment type="caution">
    <text evidence="2">The sequence shown here is derived from an EMBL/GenBank/DDBJ whole genome shotgun (WGS) entry which is preliminary data.</text>
</comment>
<accession>A0AAD4LWT5</accession>
<reference evidence="2" key="1">
    <citation type="journal article" date="2022" name="New Phytol.">
        <title>Evolutionary transition to the ectomycorrhizal habit in the genomes of a hyperdiverse lineage of mushroom-forming fungi.</title>
        <authorList>
            <person name="Looney B."/>
            <person name="Miyauchi S."/>
            <person name="Morin E."/>
            <person name="Drula E."/>
            <person name="Courty P.E."/>
            <person name="Kohler A."/>
            <person name="Kuo A."/>
            <person name="LaButti K."/>
            <person name="Pangilinan J."/>
            <person name="Lipzen A."/>
            <person name="Riley R."/>
            <person name="Andreopoulos W."/>
            <person name="He G."/>
            <person name="Johnson J."/>
            <person name="Nolan M."/>
            <person name="Tritt A."/>
            <person name="Barry K.W."/>
            <person name="Grigoriev I.V."/>
            <person name="Nagy L.G."/>
            <person name="Hibbett D."/>
            <person name="Henrissat B."/>
            <person name="Matheny P.B."/>
            <person name="Labbe J."/>
            <person name="Martin F.M."/>
        </authorList>
    </citation>
    <scope>NUCLEOTIDE SEQUENCE</scope>
    <source>
        <strain evidence="2">BPL690</strain>
    </source>
</reference>
<feature type="compositionally biased region" description="Basic and acidic residues" evidence="1">
    <location>
        <begin position="26"/>
        <end position="48"/>
    </location>
</feature>
<feature type="region of interest" description="Disordered" evidence="1">
    <location>
        <begin position="17"/>
        <end position="72"/>
    </location>
</feature>